<protein>
    <submittedName>
        <fullName evidence="1">Uncharacterized protein</fullName>
    </submittedName>
</protein>
<dbReference type="EMBL" id="CP002349">
    <property type="protein sequence ID" value="ADR20258.1"/>
    <property type="molecule type" value="Genomic_DNA"/>
</dbReference>
<dbReference type="RefSeq" id="WP_013452409.1">
    <property type="nucleotide sequence ID" value="NC_014759.1"/>
</dbReference>
<evidence type="ECO:0000313" key="1">
    <source>
        <dbReference type="EMBL" id="ADR20258.1"/>
    </source>
</evidence>
<evidence type="ECO:0000313" key="2">
    <source>
        <dbReference type="Proteomes" id="UP000008720"/>
    </source>
</evidence>
<keyword evidence="2" id="KW-1185">Reference proteome</keyword>
<dbReference type="Proteomes" id="UP000008720">
    <property type="component" value="Chromosome"/>
</dbReference>
<accession>E4TLW7</accession>
<proteinExistence type="predicted"/>
<dbReference type="HOGENOM" id="CLU_1893711_0_0_10"/>
<reference evidence="1 2" key="1">
    <citation type="journal article" date="2011" name="Stand. Genomic Sci.">
        <title>Complete genome sequence of Marivirga tractuosa type strain (H-43).</title>
        <authorList>
            <person name="Pagani I."/>
            <person name="Chertkov O."/>
            <person name="Lapidus A."/>
            <person name="Lucas S."/>
            <person name="Del Rio T.G."/>
            <person name="Tice H."/>
            <person name="Copeland A."/>
            <person name="Cheng J.F."/>
            <person name="Nolan M."/>
            <person name="Saunders E."/>
            <person name="Pitluck S."/>
            <person name="Held B."/>
            <person name="Goodwin L."/>
            <person name="Liolios K."/>
            <person name="Ovchinikova G."/>
            <person name="Ivanova N."/>
            <person name="Mavromatis K."/>
            <person name="Pati A."/>
            <person name="Chen A."/>
            <person name="Palaniappan K."/>
            <person name="Land M."/>
            <person name="Hauser L."/>
            <person name="Jeffries C.D."/>
            <person name="Detter J.C."/>
            <person name="Han C."/>
            <person name="Tapia R."/>
            <person name="Ngatchou-Djao O.D."/>
            <person name="Rohde M."/>
            <person name="Goker M."/>
            <person name="Spring S."/>
            <person name="Sikorski J."/>
            <person name="Woyke T."/>
            <person name="Bristow J."/>
            <person name="Eisen J.A."/>
            <person name="Markowitz V."/>
            <person name="Hugenholtz P."/>
            <person name="Klenk H.P."/>
            <person name="Kyrpides N.C."/>
        </authorList>
    </citation>
    <scope>NUCLEOTIDE SEQUENCE [LARGE SCALE GENOMIC DNA]</scope>
    <source>
        <strain evidence="2">ATCC 23168 / DSM 4126 / NBRC 15989 / NCIMB 1408 / VKM B-1430 / H-43</strain>
    </source>
</reference>
<dbReference type="AlphaFoldDB" id="E4TLW7"/>
<organism evidence="1 2">
    <name type="scientific">Marivirga tractuosa (strain ATCC 23168 / DSM 4126 / NBRC 15989 / NCIMB 1408 / VKM B-1430 / H-43)</name>
    <name type="common">Microscilla tractuosa</name>
    <name type="synonym">Flexibacter tractuosus</name>
    <dbReference type="NCBI Taxonomy" id="643867"/>
    <lineage>
        <taxon>Bacteria</taxon>
        <taxon>Pseudomonadati</taxon>
        <taxon>Bacteroidota</taxon>
        <taxon>Cytophagia</taxon>
        <taxon>Cytophagales</taxon>
        <taxon>Marivirgaceae</taxon>
        <taxon>Marivirga</taxon>
    </lineage>
</organism>
<gene>
    <name evidence="1" type="ordered locus">Ftrac_0247</name>
</gene>
<dbReference type="STRING" id="643867.Ftrac_0247"/>
<name>E4TLW7_MARTH</name>
<sequence length="134" mass="15118">MRIFLIIIFLGCSYISSAQVNLYNLKVTEVINNEGDVEDLGIEFMVSDVNQINSVVITLNLDGEKVDDYIFIKNVIDNNLVLVRDENTSFFDGHQITILLVGKNEILPTYDKLQLSAVTIDGKQSNTLTFRLTE</sequence>
<dbReference type="KEGG" id="mtt:Ftrac_0247"/>